<dbReference type="Proteomes" id="UP000299102">
    <property type="component" value="Unassembled WGS sequence"/>
</dbReference>
<gene>
    <name evidence="1" type="ORF">EVAR_91343_1</name>
</gene>
<organism evidence="1 2">
    <name type="scientific">Eumeta variegata</name>
    <name type="common">Bagworm moth</name>
    <name type="synonym">Eumeta japonica</name>
    <dbReference type="NCBI Taxonomy" id="151549"/>
    <lineage>
        <taxon>Eukaryota</taxon>
        <taxon>Metazoa</taxon>
        <taxon>Ecdysozoa</taxon>
        <taxon>Arthropoda</taxon>
        <taxon>Hexapoda</taxon>
        <taxon>Insecta</taxon>
        <taxon>Pterygota</taxon>
        <taxon>Neoptera</taxon>
        <taxon>Endopterygota</taxon>
        <taxon>Lepidoptera</taxon>
        <taxon>Glossata</taxon>
        <taxon>Ditrysia</taxon>
        <taxon>Tineoidea</taxon>
        <taxon>Psychidae</taxon>
        <taxon>Oiketicinae</taxon>
        <taxon>Eumeta</taxon>
    </lineage>
</organism>
<protein>
    <recommendedName>
        <fullName evidence="3">Nesprin-1</fullName>
    </recommendedName>
</protein>
<dbReference type="STRING" id="151549.A0A4C1SK00"/>
<name>A0A4C1SK00_EUMVA</name>
<dbReference type="EMBL" id="BGZK01003535">
    <property type="protein sequence ID" value="GBP02335.1"/>
    <property type="molecule type" value="Genomic_DNA"/>
</dbReference>
<accession>A0A4C1SK00</accession>
<evidence type="ECO:0008006" key="3">
    <source>
        <dbReference type="Google" id="ProtNLM"/>
    </source>
</evidence>
<evidence type="ECO:0000313" key="1">
    <source>
        <dbReference type="EMBL" id="GBP02335.1"/>
    </source>
</evidence>
<sequence length="445" mass="51792">MIKLIEDQLAHLRQLLLLREQFIALINEIIAFIMKYTDVIIDIKMLPDSLEEKITKYDDVVVKIQECEGVLASATDKGKNCLKKNGCRIVRNFDWLHNNEGSVKSRPLLDRDPDSVEHELQKHHKLSQEVKAYLDKFNKISSGIKSEVEHKIFFGNEQPVRNLVHKQIQDAADKIWPSLNNYEQTELSAELSNMQTKLTNCLAQAKTQQGELEREYERWREYKQSVERVKATIDRSKFCDEQVQNLAGVHFNIQSCRMQLEIYNLSARLYAADISLMPQLVSRLENLLLLTQSQTSDITLANQQAQGLQRQSDARNRQLIEQENIELNRLWKELINSLEQRRDNLQTVADKWDDFENKLLGWEKSLGRLLDKFRNVDPVVRSRRHLEDTKHAIQEILSESEELKSSHKDIEALSKSIVTFLREVHQSSAEAIQAKLDNLVKQQNE</sequence>
<proteinExistence type="predicted"/>
<dbReference type="Gene3D" id="1.20.58.60">
    <property type="match status" value="2"/>
</dbReference>
<keyword evidence="2" id="KW-1185">Reference proteome</keyword>
<evidence type="ECO:0000313" key="2">
    <source>
        <dbReference type="Proteomes" id="UP000299102"/>
    </source>
</evidence>
<reference evidence="1 2" key="1">
    <citation type="journal article" date="2019" name="Commun. Biol.">
        <title>The bagworm genome reveals a unique fibroin gene that provides high tensile strength.</title>
        <authorList>
            <person name="Kono N."/>
            <person name="Nakamura H."/>
            <person name="Ohtoshi R."/>
            <person name="Tomita M."/>
            <person name="Numata K."/>
            <person name="Arakawa K."/>
        </authorList>
    </citation>
    <scope>NUCLEOTIDE SEQUENCE [LARGE SCALE GENOMIC DNA]</scope>
</reference>
<comment type="caution">
    <text evidence="1">The sequence shown here is derived from an EMBL/GenBank/DDBJ whole genome shotgun (WGS) entry which is preliminary data.</text>
</comment>
<dbReference type="SUPFAM" id="SSF46966">
    <property type="entry name" value="Spectrin repeat"/>
    <property type="match status" value="1"/>
</dbReference>
<dbReference type="OrthoDB" id="6538186at2759"/>
<dbReference type="AlphaFoldDB" id="A0A4C1SK00"/>